<dbReference type="AlphaFoldDB" id="A0BYX1"/>
<protein>
    <recommendedName>
        <fullName evidence="4">Transmembrane protein</fullName>
    </recommendedName>
</protein>
<keyword evidence="1" id="KW-0175">Coiled coil</keyword>
<reference evidence="2 3" key="1">
    <citation type="journal article" date="2006" name="Nature">
        <title>Global trends of whole-genome duplications revealed by the ciliate Paramecium tetraurelia.</title>
        <authorList>
            <consortium name="Genoscope"/>
            <person name="Aury J.-M."/>
            <person name="Jaillon O."/>
            <person name="Duret L."/>
            <person name="Noel B."/>
            <person name="Jubin C."/>
            <person name="Porcel B.M."/>
            <person name="Segurens B."/>
            <person name="Daubin V."/>
            <person name="Anthouard V."/>
            <person name="Aiach N."/>
            <person name="Arnaiz O."/>
            <person name="Billaut A."/>
            <person name="Beisson J."/>
            <person name="Blanc I."/>
            <person name="Bouhouche K."/>
            <person name="Camara F."/>
            <person name="Duharcourt S."/>
            <person name="Guigo R."/>
            <person name="Gogendeau D."/>
            <person name="Katinka M."/>
            <person name="Keller A.-M."/>
            <person name="Kissmehl R."/>
            <person name="Klotz C."/>
            <person name="Koll F."/>
            <person name="Le Moue A."/>
            <person name="Lepere C."/>
            <person name="Malinsky S."/>
            <person name="Nowacki M."/>
            <person name="Nowak J.K."/>
            <person name="Plattner H."/>
            <person name="Poulain J."/>
            <person name="Ruiz F."/>
            <person name="Serrano V."/>
            <person name="Zagulski M."/>
            <person name="Dessen P."/>
            <person name="Betermier M."/>
            <person name="Weissenbach J."/>
            <person name="Scarpelli C."/>
            <person name="Schachter V."/>
            <person name="Sperling L."/>
            <person name="Meyer E."/>
            <person name="Cohen J."/>
            <person name="Wincker P."/>
        </authorList>
    </citation>
    <scope>NUCLEOTIDE SEQUENCE [LARGE SCALE GENOMIC DNA]</scope>
    <source>
        <strain evidence="2 3">Stock d4-2</strain>
    </source>
</reference>
<feature type="coiled-coil region" evidence="1">
    <location>
        <begin position="52"/>
        <end position="79"/>
    </location>
</feature>
<dbReference type="RefSeq" id="XP_001431136.1">
    <property type="nucleotide sequence ID" value="XM_001431099.1"/>
</dbReference>
<gene>
    <name evidence="2" type="ORF">GSPATT00033591001</name>
</gene>
<sequence length="231" mass="28197">MIKHYKYLNTTKEINVYYDLETYFLKHISSMIIFRRLFQFASVISIKDSKHFNTKKNKLRSQRKQIRLLNREISFYKQLRYRLGQLAPAFRHGYLKLLRLEIENILVYDFNYQEQLTQKIIQKLNQNIQNYTQDYVYCQSKNLNQLQSKRNKISLCQNSTSKEQKKEELLLLNQKIEKNTKKKKNFFDREKYQFIRKFKSMGSTYIGGLFYPNCSQFKSQYQQFKSLFLIL</sequence>
<accession>A0BYX1</accession>
<dbReference type="GeneID" id="5016920"/>
<keyword evidence="3" id="KW-1185">Reference proteome</keyword>
<evidence type="ECO:0008006" key="4">
    <source>
        <dbReference type="Google" id="ProtNLM"/>
    </source>
</evidence>
<proteinExistence type="predicted"/>
<organism evidence="2 3">
    <name type="scientific">Paramecium tetraurelia</name>
    <dbReference type="NCBI Taxonomy" id="5888"/>
    <lineage>
        <taxon>Eukaryota</taxon>
        <taxon>Sar</taxon>
        <taxon>Alveolata</taxon>
        <taxon>Ciliophora</taxon>
        <taxon>Intramacronucleata</taxon>
        <taxon>Oligohymenophorea</taxon>
        <taxon>Peniculida</taxon>
        <taxon>Parameciidae</taxon>
        <taxon>Paramecium</taxon>
    </lineage>
</organism>
<evidence type="ECO:0000313" key="2">
    <source>
        <dbReference type="EMBL" id="CAK63738.1"/>
    </source>
</evidence>
<evidence type="ECO:0000256" key="1">
    <source>
        <dbReference type="SAM" id="Coils"/>
    </source>
</evidence>
<dbReference type="KEGG" id="ptm:GSPATT00033591001"/>
<dbReference type="EMBL" id="CT868028">
    <property type="protein sequence ID" value="CAK63738.1"/>
    <property type="molecule type" value="Genomic_DNA"/>
</dbReference>
<name>A0BYX1_PARTE</name>
<evidence type="ECO:0000313" key="3">
    <source>
        <dbReference type="Proteomes" id="UP000000600"/>
    </source>
</evidence>
<dbReference type="HOGENOM" id="CLU_1201832_0_0_1"/>
<dbReference type="InParanoid" id="A0BYX1"/>
<dbReference type="Proteomes" id="UP000000600">
    <property type="component" value="Unassembled WGS sequence"/>
</dbReference>